<proteinExistence type="predicted"/>
<evidence type="ECO:0000256" key="1">
    <source>
        <dbReference type="SAM" id="MobiDB-lite"/>
    </source>
</evidence>
<evidence type="ECO:0000313" key="3">
    <source>
        <dbReference type="EMBL" id="CAI2370476.1"/>
    </source>
</evidence>
<dbReference type="InterPro" id="IPR036865">
    <property type="entry name" value="CRAL-TRIO_dom_sf"/>
</dbReference>
<dbReference type="Pfam" id="PF00650">
    <property type="entry name" value="CRAL_TRIO"/>
    <property type="match status" value="1"/>
</dbReference>
<dbReference type="PROSITE" id="PS50191">
    <property type="entry name" value="CRAL_TRIO"/>
    <property type="match status" value="1"/>
</dbReference>
<dbReference type="AlphaFoldDB" id="A0AAD1UJD3"/>
<dbReference type="InterPro" id="IPR036273">
    <property type="entry name" value="CRAL/TRIO_N_dom_sf"/>
</dbReference>
<gene>
    <name evidence="3" type="ORF">ECRASSUSDP1_LOCUS11789</name>
</gene>
<feature type="domain" description="CRAL-TRIO" evidence="2">
    <location>
        <begin position="90"/>
        <end position="264"/>
    </location>
</feature>
<dbReference type="PANTHER" id="PTHR45657">
    <property type="entry name" value="CRAL-TRIO DOMAIN-CONTAINING PROTEIN YKL091C-RELATED"/>
    <property type="match status" value="1"/>
</dbReference>
<dbReference type="SMART" id="SM01100">
    <property type="entry name" value="CRAL_TRIO_N"/>
    <property type="match status" value="1"/>
</dbReference>
<organism evidence="3 4">
    <name type="scientific">Euplotes crassus</name>
    <dbReference type="NCBI Taxonomy" id="5936"/>
    <lineage>
        <taxon>Eukaryota</taxon>
        <taxon>Sar</taxon>
        <taxon>Alveolata</taxon>
        <taxon>Ciliophora</taxon>
        <taxon>Intramacronucleata</taxon>
        <taxon>Spirotrichea</taxon>
        <taxon>Hypotrichia</taxon>
        <taxon>Euplotida</taxon>
        <taxon>Euplotidae</taxon>
        <taxon>Moneuplotes</taxon>
    </lineage>
</organism>
<dbReference type="CDD" id="cd00170">
    <property type="entry name" value="SEC14"/>
    <property type="match status" value="1"/>
</dbReference>
<dbReference type="SMART" id="SM00516">
    <property type="entry name" value="SEC14"/>
    <property type="match status" value="1"/>
</dbReference>
<dbReference type="Proteomes" id="UP001295684">
    <property type="component" value="Unassembled WGS sequence"/>
</dbReference>
<dbReference type="InterPro" id="IPR011074">
    <property type="entry name" value="CRAL/TRIO_N_dom"/>
</dbReference>
<protein>
    <recommendedName>
        <fullName evidence="2">CRAL-TRIO domain-containing protein</fullName>
    </recommendedName>
</protein>
<evidence type="ECO:0000259" key="2">
    <source>
        <dbReference type="PROSITE" id="PS50191"/>
    </source>
</evidence>
<comment type="caution">
    <text evidence="3">The sequence shown here is derived from an EMBL/GenBank/DDBJ whole genome shotgun (WGS) entry which is preliminary data.</text>
</comment>
<dbReference type="InterPro" id="IPR001251">
    <property type="entry name" value="CRAL-TRIO_dom"/>
</dbReference>
<dbReference type="Gene3D" id="1.10.8.20">
    <property type="entry name" value="N-terminal domain of phosphatidylinositol transfer protein sec14p"/>
    <property type="match status" value="1"/>
</dbReference>
<dbReference type="SUPFAM" id="SSF52087">
    <property type="entry name" value="CRAL/TRIO domain"/>
    <property type="match status" value="1"/>
</dbReference>
<dbReference type="EMBL" id="CAMPGE010011658">
    <property type="protein sequence ID" value="CAI2370476.1"/>
    <property type="molecule type" value="Genomic_DNA"/>
</dbReference>
<reference evidence="3" key="1">
    <citation type="submission" date="2023-07" db="EMBL/GenBank/DDBJ databases">
        <authorList>
            <consortium name="AG Swart"/>
            <person name="Singh M."/>
            <person name="Singh A."/>
            <person name="Seah K."/>
            <person name="Emmerich C."/>
        </authorList>
    </citation>
    <scope>NUCLEOTIDE SEQUENCE</scope>
    <source>
        <strain evidence="3">DP1</strain>
    </source>
</reference>
<dbReference type="InterPro" id="IPR051026">
    <property type="entry name" value="PI/PC_transfer"/>
</dbReference>
<name>A0AAD1UJD3_EUPCR</name>
<feature type="region of interest" description="Disordered" evidence="1">
    <location>
        <begin position="297"/>
        <end position="359"/>
    </location>
</feature>
<keyword evidence="4" id="KW-1185">Reference proteome</keyword>
<dbReference type="SUPFAM" id="SSF46938">
    <property type="entry name" value="CRAL/TRIO N-terminal domain"/>
    <property type="match status" value="1"/>
</dbReference>
<dbReference type="Gene3D" id="3.40.525.10">
    <property type="entry name" value="CRAL-TRIO lipid binding domain"/>
    <property type="match status" value="1"/>
</dbReference>
<accession>A0AAD1UJD3</accession>
<sequence>MGLFGKKKDEHSGFMGDLSEKQEEALEEFRQIIKEENITDDPRYDDYYLLRFLRARKFNIKKTLEMFENFLEWRDEKQANDAMVIYKCPNIDELKEIYHHGYHKTDKEGRPFYIDQPCTFDITEALSIADSTECEQYYIREYEKLLHWRLPACSEAAGYKIEQSFSLINVKGFSMGKLKAKSREFIKIAIKIGQDYYPEIMGKMFIINTPFVFKAAWAIFSPFIDAKTKKKITMMGSSYKKELFKHVDPENVPAEIGGECECTSHPKGCFFADEGPWNDHKGDQFYQEATNKLLEEEKQKEFEPDSLSNESMDQAEQESKEVDQNMVDIELEDSNTNNVQSKEENNSKRKKKGGSKGGCCLFLCCAKKS</sequence>
<dbReference type="PANTHER" id="PTHR45657:SF1">
    <property type="entry name" value="CRAL-TRIO DOMAIN-CONTAINING PROTEIN YKL091C-RELATED"/>
    <property type="match status" value="1"/>
</dbReference>
<dbReference type="Pfam" id="PF03765">
    <property type="entry name" value="CRAL_TRIO_N"/>
    <property type="match status" value="1"/>
</dbReference>
<evidence type="ECO:0000313" key="4">
    <source>
        <dbReference type="Proteomes" id="UP001295684"/>
    </source>
</evidence>
<dbReference type="PRINTS" id="PR00180">
    <property type="entry name" value="CRETINALDHBP"/>
</dbReference>